<protein>
    <submittedName>
        <fullName evidence="1">Uncharacterized protein</fullName>
    </submittedName>
</protein>
<keyword evidence="2" id="KW-1185">Reference proteome</keyword>
<dbReference type="EMBL" id="JANPWE010000004">
    <property type="protein sequence ID" value="MCR6545716.1"/>
    <property type="molecule type" value="Genomic_DNA"/>
</dbReference>
<evidence type="ECO:0000313" key="2">
    <source>
        <dbReference type="Proteomes" id="UP001524944"/>
    </source>
</evidence>
<dbReference type="RefSeq" id="WP_257913293.1">
    <property type="nucleotide sequence ID" value="NZ_JANPWE010000004.1"/>
</dbReference>
<comment type="caution">
    <text evidence="1">The sequence shown here is derived from an EMBL/GenBank/DDBJ whole genome shotgun (WGS) entry which is preliminary data.</text>
</comment>
<gene>
    <name evidence="1" type="ORF">NVS47_09375</name>
</gene>
<evidence type="ECO:0000313" key="1">
    <source>
        <dbReference type="EMBL" id="MCR6545716.1"/>
    </source>
</evidence>
<accession>A0ABT1Y5D8</accession>
<organism evidence="1 2">
    <name type="scientific">Dehalobacterium formicoaceticum</name>
    <dbReference type="NCBI Taxonomy" id="51515"/>
    <lineage>
        <taxon>Bacteria</taxon>
        <taxon>Bacillati</taxon>
        <taxon>Bacillota</taxon>
        <taxon>Clostridia</taxon>
        <taxon>Eubacteriales</taxon>
        <taxon>Peptococcaceae</taxon>
        <taxon>Dehalobacterium</taxon>
    </lineage>
</organism>
<proteinExistence type="predicted"/>
<sequence length="448" mass="49297">MDNYICMGDLLARWSLGDSILISQNVKTADHGERILSVNNRLGLQLTNISPDQTLVFAFPQGGDLPDIDDTLPHPGYARIYFYFSVGQGENDFLTQQQAENIVCTASPGWTVRRVVDSGRYGLYWGLIPGGEVALVPAASVAVQFDQVACSGDLEKMSLLTTLAKDINSDRQEEGPPPSGQNASGYLPVLKKFSPPYVRRFISNRGSAGILDQVNLEWEALGLFTGCRFLPGADEEGGKAVSQQYQLSYTMTESLAFTLEMTRGGGEVHRAHCSVLVEEPQIISYQADKVKIKYGDRVKLSYLLRDTFHAYINQGIGRVECSPQGNTGVNRGETTVIPTRKETLYTITCLGRDKLLSDSILVTIEDYLNIANLSYYRIPSDGVYLYYLNWKVDNCTQISLTVQGHGDLSGSKWEGSTSFTDASVTPLSLHVDCKGPGGQVYRCDFSPD</sequence>
<dbReference type="Proteomes" id="UP001524944">
    <property type="component" value="Unassembled WGS sequence"/>
</dbReference>
<name>A0ABT1Y5D8_9FIRM</name>
<reference evidence="1 2" key="1">
    <citation type="submission" date="2022-08" db="EMBL/GenBank/DDBJ databases">
        <title>Proteogenomics of the novel Dehalobacterium formicoaceticum strain EZ94 highlights a key role of methyltransferases during anaerobic dichloromethane degradation.</title>
        <authorList>
            <person name="Wasmund K."/>
        </authorList>
    </citation>
    <scope>NUCLEOTIDE SEQUENCE [LARGE SCALE GENOMIC DNA]</scope>
    <source>
        <strain evidence="1 2">EZ94</strain>
    </source>
</reference>